<organism evidence="2">
    <name type="scientific">marine sediment metagenome</name>
    <dbReference type="NCBI Taxonomy" id="412755"/>
    <lineage>
        <taxon>unclassified sequences</taxon>
        <taxon>metagenomes</taxon>
        <taxon>ecological metagenomes</taxon>
    </lineage>
</organism>
<sequence>MTTREHKPDGPPPGVGIVGTPPRTTLLTVMRALRQNALNSARIGAEAVKSRLMKRIVRRELGERRQCNLQIMWLPGLVTLKCSACDFLAELIPGTDAETKELVRAAADMHGKEA</sequence>
<evidence type="ECO:0000313" key="2">
    <source>
        <dbReference type="EMBL" id="KKN68953.1"/>
    </source>
</evidence>
<comment type="caution">
    <text evidence="2">The sequence shown here is derived from an EMBL/GenBank/DDBJ whole genome shotgun (WGS) entry which is preliminary data.</text>
</comment>
<gene>
    <name evidence="2" type="ORF">LCGC14_0446380</name>
</gene>
<feature type="region of interest" description="Disordered" evidence="1">
    <location>
        <begin position="1"/>
        <end position="21"/>
    </location>
</feature>
<reference evidence="2" key="1">
    <citation type="journal article" date="2015" name="Nature">
        <title>Complex archaea that bridge the gap between prokaryotes and eukaryotes.</title>
        <authorList>
            <person name="Spang A."/>
            <person name="Saw J.H."/>
            <person name="Jorgensen S.L."/>
            <person name="Zaremba-Niedzwiedzka K."/>
            <person name="Martijn J."/>
            <person name="Lind A.E."/>
            <person name="van Eijk R."/>
            <person name="Schleper C."/>
            <person name="Guy L."/>
            <person name="Ettema T.J."/>
        </authorList>
    </citation>
    <scope>NUCLEOTIDE SEQUENCE</scope>
</reference>
<dbReference type="EMBL" id="LAZR01000436">
    <property type="protein sequence ID" value="KKN68953.1"/>
    <property type="molecule type" value="Genomic_DNA"/>
</dbReference>
<dbReference type="AlphaFoldDB" id="A0A0F9VT76"/>
<accession>A0A0F9VT76</accession>
<name>A0A0F9VT76_9ZZZZ</name>
<protein>
    <submittedName>
        <fullName evidence="2">Uncharacterized protein</fullName>
    </submittedName>
</protein>
<evidence type="ECO:0000256" key="1">
    <source>
        <dbReference type="SAM" id="MobiDB-lite"/>
    </source>
</evidence>
<proteinExistence type="predicted"/>